<dbReference type="Proteomes" id="UP000199572">
    <property type="component" value="Unassembled WGS sequence"/>
</dbReference>
<feature type="domain" description="YdhG-like" evidence="1">
    <location>
        <begin position="25"/>
        <end position="120"/>
    </location>
</feature>
<dbReference type="AlphaFoldDB" id="A0A1H9QXL2"/>
<dbReference type="EMBL" id="FOGG01000013">
    <property type="protein sequence ID" value="SER64965.1"/>
    <property type="molecule type" value="Genomic_DNA"/>
</dbReference>
<sequence length="125" mass="14501">MTIRNKLSGKEQVDAFMEGLEHPFKAEIEKLRGIILQANNKLEERVKWNAPSFYYQRDMAALNLRAKGYVQIIFIFYEGNMIDSPLLLGTWKDRREARFFSLDDIDVQTEALQTVVNQWVSLAGS</sequence>
<evidence type="ECO:0000313" key="2">
    <source>
        <dbReference type="EMBL" id="SER64965.1"/>
    </source>
</evidence>
<proteinExistence type="predicted"/>
<evidence type="ECO:0000313" key="3">
    <source>
        <dbReference type="Proteomes" id="UP000199572"/>
    </source>
</evidence>
<name>A0A1H9QXL2_9SPHI</name>
<dbReference type="InterPro" id="IPR014922">
    <property type="entry name" value="YdhG-like"/>
</dbReference>
<accession>A0A1H9QXL2</accession>
<evidence type="ECO:0000259" key="1">
    <source>
        <dbReference type="Pfam" id="PF08818"/>
    </source>
</evidence>
<dbReference type="Pfam" id="PF08818">
    <property type="entry name" value="DUF1801"/>
    <property type="match status" value="1"/>
</dbReference>
<dbReference type="STRING" id="390241.SAMN04488023_11322"/>
<dbReference type="SUPFAM" id="SSF159888">
    <property type="entry name" value="YdhG-like"/>
    <property type="match status" value="1"/>
</dbReference>
<dbReference type="OrthoDB" id="9811812at2"/>
<dbReference type="RefSeq" id="WP_090884569.1">
    <property type="nucleotide sequence ID" value="NZ_FOGG01000013.1"/>
</dbReference>
<dbReference type="Gene3D" id="3.90.1150.200">
    <property type="match status" value="1"/>
</dbReference>
<reference evidence="2 3" key="1">
    <citation type="submission" date="2016-10" db="EMBL/GenBank/DDBJ databases">
        <authorList>
            <person name="de Groot N.N."/>
        </authorList>
    </citation>
    <scope>NUCLEOTIDE SEQUENCE [LARGE SCALE GENOMIC DNA]</scope>
    <source>
        <strain evidence="2 3">DSM 18610</strain>
    </source>
</reference>
<protein>
    <recommendedName>
        <fullName evidence="1">YdhG-like domain-containing protein</fullName>
    </recommendedName>
</protein>
<gene>
    <name evidence="2" type="ORF">SAMN04488023_11322</name>
</gene>
<keyword evidence="3" id="KW-1185">Reference proteome</keyword>
<organism evidence="2 3">
    <name type="scientific">Pedobacter rhizosphaerae</name>
    <dbReference type="NCBI Taxonomy" id="390241"/>
    <lineage>
        <taxon>Bacteria</taxon>
        <taxon>Pseudomonadati</taxon>
        <taxon>Bacteroidota</taxon>
        <taxon>Sphingobacteriia</taxon>
        <taxon>Sphingobacteriales</taxon>
        <taxon>Sphingobacteriaceae</taxon>
        <taxon>Pedobacter</taxon>
    </lineage>
</organism>